<feature type="region of interest" description="Disordered" evidence="11">
    <location>
        <begin position="526"/>
        <end position="589"/>
    </location>
</feature>
<reference evidence="14 15" key="1">
    <citation type="submission" date="2018-06" db="EMBL/GenBank/DDBJ databases">
        <title>Genomic Encyclopedia of Type Strains, Phase IV (KMG-IV): sequencing the most valuable type-strain genomes for metagenomic binning, comparative biology and taxonomic classification.</title>
        <authorList>
            <person name="Goeker M."/>
        </authorList>
    </citation>
    <scope>NUCLEOTIDE SEQUENCE [LARGE SCALE GENOMIC DNA]</scope>
    <source>
        <strain evidence="14 15">DSM 24875</strain>
    </source>
</reference>
<evidence type="ECO:0000313" key="14">
    <source>
        <dbReference type="EMBL" id="RBP05682.1"/>
    </source>
</evidence>
<feature type="domain" description="O-acyltransferase WSD1 C-terminal" evidence="13">
    <location>
        <begin position="309"/>
        <end position="458"/>
    </location>
</feature>
<feature type="domain" description="O-acyltransferase WSD1-like N-terminal" evidence="12">
    <location>
        <begin position="4"/>
        <end position="268"/>
    </location>
</feature>
<comment type="catalytic activity">
    <reaction evidence="10">
        <text>an acyl-CoA + a 1,2-diacyl-sn-glycerol = a triacyl-sn-glycerol + CoA</text>
        <dbReference type="Rhea" id="RHEA:10868"/>
        <dbReference type="ChEBI" id="CHEBI:17815"/>
        <dbReference type="ChEBI" id="CHEBI:57287"/>
        <dbReference type="ChEBI" id="CHEBI:58342"/>
        <dbReference type="ChEBI" id="CHEBI:64615"/>
        <dbReference type="EC" id="2.3.1.20"/>
    </reaction>
</comment>
<evidence type="ECO:0000256" key="9">
    <source>
        <dbReference type="ARBA" id="ARBA00023315"/>
    </source>
</evidence>
<accession>A0A366ETE6</accession>
<name>A0A366ETE6_9HYPH</name>
<evidence type="ECO:0000256" key="1">
    <source>
        <dbReference type="ARBA" id="ARBA00004771"/>
    </source>
</evidence>
<comment type="pathway">
    <text evidence="1">Glycerolipid metabolism; triacylglycerol biosynthesis.</text>
</comment>
<evidence type="ECO:0000313" key="15">
    <source>
        <dbReference type="Proteomes" id="UP000253529"/>
    </source>
</evidence>
<dbReference type="InterPro" id="IPR045034">
    <property type="entry name" value="O-acyltransferase_WSD1-like"/>
</dbReference>
<evidence type="ECO:0000256" key="11">
    <source>
        <dbReference type="SAM" id="MobiDB-lite"/>
    </source>
</evidence>
<sequence length="589" mass="63587">MKRLSALDALFLYMETPETPMHVASLTIFKPEAPSDDLFARFRAHTAARLDLLPSYRRRLESTPLGLDHPVWVDDQPDLDYHIRHAALPKPGGMEELRALVAQLHAVPLDRTRPLWEYTFIEGLEDGAFAVYVKVHHSAMDGVAGMATIGVIYDFAPQSGEERAPRRLVSPDPEPVDGIEIASTAIGDFVRQGFRAVASLPSVARALTKTAPNFVRDAKFLYSYVKDMPRTPFNAAISGHRVFATASLPFAEIRAVARSRGATVNDVVLALTSGALRRYLSERGALPEKPLTAGVPASVRPRGDAQLNNQVIFTVSKLPTDVAEPLPRLAAAKAAGEEAKALFSDLREFVTTNVSIIGAPLAIMGIARLWAGARAANYVWPFFNLVVSNVPGPREPFYCVGAKATHYFPISIPFHGGALNLTVQSYLDTLDFGLIACSETVPDAQRIADLIVEDFAALRAADAEAARPDFVTSIAVALAAKPPATHQPIALGEAKPERAAAHERKSPLGREIDGLAQATEALRRRLESRDADVADAAAQPDRPVAKGRRSAEPAEPAPEGEAPKQRPPEAARARKAPARSRQAGLAPKS</sequence>
<evidence type="ECO:0000256" key="3">
    <source>
        <dbReference type="ARBA" id="ARBA00009587"/>
    </source>
</evidence>
<dbReference type="GO" id="GO:0001666">
    <property type="term" value="P:response to hypoxia"/>
    <property type="evidence" value="ECO:0007669"/>
    <property type="project" value="TreeGrafter"/>
</dbReference>
<keyword evidence="6 14" id="KW-0808">Transferase</keyword>
<dbReference type="PANTHER" id="PTHR31650">
    <property type="entry name" value="O-ACYLTRANSFERASE (WSD1-LIKE) FAMILY PROTEIN"/>
    <property type="match status" value="1"/>
</dbReference>
<dbReference type="AlphaFoldDB" id="A0A366ETE6"/>
<dbReference type="GO" id="GO:0051701">
    <property type="term" value="P:biological process involved in interaction with host"/>
    <property type="evidence" value="ECO:0007669"/>
    <property type="project" value="TreeGrafter"/>
</dbReference>
<dbReference type="SUPFAM" id="SSF52777">
    <property type="entry name" value="CoA-dependent acyltransferases"/>
    <property type="match status" value="2"/>
</dbReference>
<dbReference type="EMBL" id="QNRK01000034">
    <property type="protein sequence ID" value="RBP05682.1"/>
    <property type="molecule type" value="Genomic_DNA"/>
</dbReference>
<comment type="pathway">
    <text evidence="2">Lipid metabolism.</text>
</comment>
<keyword evidence="15" id="KW-1185">Reference proteome</keyword>
<evidence type="ECO:0000256" key="6">
    <source>
        <dbReference type="ARBA" id="ARBA00022679"/>
    </source>
</evidence>
<evidence type="ECO:0000256" key="5">
    <source>
        <dbReference type="ARBA" id="ARBA00022516"/>
    </source>
</evidence>
<evidence type="ECO:0000256" key="8">
    <source>
        <dbReference type="ARBA" id="ARBA00023098"/>
    </source>
</evidence>
<dbReference type="InterPro" id="IPR009721">
    <property type="entry name" value="O-acyltransferase_WSD1_C"/>
</dbReference>
<dbReference type="GO" id="GO:0006071">
    <property type="term" value="P:glycerol metabolic process"/>
    <property type="evidence" value="ECO:0007669"/>
    <property type="project" value="UniProtKB-KW"/>
</dbReference>
<dbReference type="GO" id="GO:0019432">
    <property type="term" value="P:triglyceride biosynthetic process"/>
    <property type="evidence" value="ECO:0007669"/>
    <property type="project" value="UniProtKB-UniPathway"/>
</dbReference>
<feature type="compositionally biased region" description="Basic and acidic residues" evidence="11">
    <location>
        <begin position="561"/>
        <end position="572"/>
    </location>
</feature>
<dbReference type="OrthoDB" id="7440981at2"/>
<protein>
    <recommendedName>
        <fullName evidence="4">diacylglycerol O-acyltransferase</fullName>
        <ecNumber evidence="4">2.3.1.20</ecNumber>
    </recommendedName>
</protein>
<evidence type="ECO:0000256" key="7">
    <source>
        <dbReference type="ARBA" id="ARBA00022798"/>
    </source>
</evidence>
<dbReference type="InterPro" id="IPR004255">
    <property type="entry name" value="O-acyltransferase_WSD1_N"/>
</dbReference>
<dbReference type="GO" id="GO:0071731">
    <property type="term" value="P:response to nitric oxide"/>
    <property type="evidence" value="ECO:0007669"/>
    <property type="project" value="TreeGrafter"/>
</dbReference>
<dbReference type="Proteomes" id="UP000253529">
    <property type="component" value="Unassembled WGS sequence"/>
</dbReference>
<feature type="region of interest" description="Disordered" evidence="11">
    <location>
        <begin position="487"/>
        <end position="513"/>
    </location>
</feature>
<keyword evidence="9 14" id="KW-0012">Acyltransferase</keyword>
<comment type="caution">
    <text evidence="14">The sequence shown here is derived from an EMBL/GenBank/DDBJ whole genome shotgun (WGS) entry which is preliminary data.</text>
</comment>
<proteinExistence type="inferred from homology"/>
<gene>
    <name evidence="14" type="ORF">DFR50_13445</name>
</gene>
<evidence type="ECO:0000256" key="4">
    <source>
        <dbReference type="ARBA" id="ARBA00013244"/>
    </source>
</evidence>
<dbReference type="GO" id="GO:0005886">
    <property type="term" value="C:plasma membrane"/>
    <property type="evidence" value="ECO:0007669"/>
    <property type="project" value="TreeGrafter"/>
</dbReference>
<feature type="compositionally biased region" description="Basic and acidic residues" evidence="11">
    <location>
        <begin position="494"/>
        <end position="513"/>
    </location>
</feature>
<dbReference type="UniPathway" id="UPA00282"/>
<dbReference type="GO" id="GO:0004144">
    <property type="term" value="F:diacylglycerol O-acyltransferase activity"/>
    <property type="evidence" value="ECO:0007669"/>
    <property type="project" value="UniProtKB-EC"/>
</dbReference>
<dbReference type="InterPro" id="IPR014292">
    <property type="entry name" value="Acyl_transf_WS/DGAT"/>
</dbReference>
<evidence type="ECO:0000256" key="2">
    <source>
        <dbReference type="ARBA" id="ARBA00005189"/>
    </source>
</evidence>
<dbReference type="EC" id="2.3.1.20" evidence="4"/>
<evidence type="ECO:0000259" key="12">
    <source>
        <dbReference type="Pfam" id="PF03007"/>
    </source>
</evidence>
<evidence type="ECO:0000256" key="10">
    <source>
        <dbReference type="ARBA" id="ARBA00048109"/>
    </source>
</evidence>
<dbReference type="Gene3D" id="3.30.559.30">
    <property type="entry name" value="Nonribosomal peptide synthetase, condensation domain"/>
    <property type="match status" value="1"/>
</dbReference>
<keyword evidence="5" id="KW-0444">Lipid biosynthesis</keyword>
<comment type="similarity">
    <text evidence="3">Belongs to the long-chain O-acyltransferase family.</text>
</comment>
<dbReference type="Pfam" id="PF06974">
    <property type="entry name" value="WS_DGAT_C"/>
    <property type="match status" value="1"/>
</dbReference>
<evidence type="ECO:0000259" key="13">
    <source>
        <dbReference type="Pfam" id="PF06974"/>
    </source>
</evidence>
<organism evidence="14 15">
    <name type="scientific">Roseiarcus fermentans</name>
    <dbReference type="NCBI Taxonomy" id="1473586"/>
    <lineage>
        <taxon>Bacteria</taxon>
        <taxon>Pseudomonadati</taxon>
        <taxon>Pseudomonadota</taxon>
        <taxon>Alphaproteobacteria</taxon>
        <taxon>Hyphomicrobiales</taxon>
        <taxon>Roseiarcaceae</taxon>
        <taxon>Roseiarcus</taxon>
    </lineage>
</organism>
<dbReference type="RefSeq" id="WP_113891832.1">
    <property type="nucleotide sequence ID" value="NZ_QNRK01000034.1"/>
</dbReference>
<dbReference type="Pfam" id="PF03007">
    <property type="entry name" value="WS_DGAT_cat"/>
    <property type="match status" value="1"/>
</dbReference>
<keyword evidence="8" id="KW-0443">Lipid metabolism</keyword>
<dbReference type="PANTHER" id="PTHR31650:SF1">
    <property type="entry name" value="WAX ESTER SYNTHASE_DIACYLGLYCEROL ACYLTRANSFERASE 4-RELATED"/>
    <property type="match status" value="1"/>
</dbReference>
<keyword evidence="7" id="KW-0319">Glycerol metabolism</keyword>
<dbReference type="NCBIfam" id="TIGR02946">
    <property type="entry name" value="acyl_WS_DGAT"/>
    <property type="match status" value="1"/>
</dbReference>